<feature type="transmembrane region" description="Helical" evidence="1">
    <location>
        <begin position="28"/>
        <end position="46"/>
    </location>
</feature>
<proteinExistence type="predicted"/>
<sequence>MDLDGQAENVKHLEFIQGVITRVANSSFLIKGWTLTVTAALLGFAAQGSSRRLTLIGLVAVVGFWVLDAFYLRQERLYRKLYDDVRRDLDFERFSMDVRPYRKAVPLWRVLFSRTLLVFYGALVLVTLAILIFAPIVQKIR</sequence>
<organism evidence="2 3">
    <name type="scientific">Saccharothrix violaceirubra</name>
    <dbReference type="NCBI Taxonomy" id="413306"/>
    <lineage>
        <taxon>Bacteria</taxon>
        <taxon>Bacillati</taxon>
        <taxon>Actinomycetota</taxon>
        <taxon>Actinomycetes</taxon>
        <taxon>Pseudonocardiales</taxon>
        <taxon>Pseudonocardiaceae</taxon>
        <taxon>Saccharothrix</taxon>
    </lineage>
</organism>
<evidence type="ECO:0000313" key="3">
    <source>
        <dbReference type="Proteomes" id="UP000542674"/>
    </source>
</evidence>
<accession>A0A7W7SYB2</accession>
<dbReference type="RefSeq" id="WP_184665965.1">
    <property type="nucleotide sequence ID" value="NZ_BAABAI010000004.1"/>
</dbReference>
<evidence type="ECO:0000256" key="1">
    <source>
        <dbReference type="SAM" id="Phobius"/>
    </source>
</evidence>
<dbReference type="AlphaFoldDB" id="A0A7W7SYB2"/>
<keyword evidence="1" id="KW-0812">Transmembrane</keyword>
<gene>
    <name evidence="2" type="ORF">F4559_000502</name>
</gene>
<keyword evidence="1" id="KW-1133">Transmembrane helix</keyword>
<reference evidence="2 3" key="1">
    <citation type="submission" date="2020-08" db="EMBL/GenBank/DDBJ databases">
        <title>Sequencing the genomes of 1000 actinobacteria strains.</title>
        <authorList>
            <person name="Klenk H.-P."/>
        </authorList>
    </citation>
    <scope>NUCLEOTIDE SEQUENCE [LARGE SCALE GENOMIC DNA]</scope>
    <source>
        <strain evidence="2 3">DSM 45084</strain>
    </source>
</reference>
<name>A0A7W7SYB2_9PSEU</name>
<dbReference type="EMBL" id="JACHJS010000001">
    <property type="protein sequence ID" value="MBB4963143.1"/>
    <property type="molecule type" value="Genomic_DNA"/>
</dbReference>
<dbReference type="Proteomes" id="UP000542674">
    <property type="component" value="Unassembled WGS sequence"/>
</dbReference>
<protein>
    <submittedName>
        <fullName evidence="2">Uncharacterized protein</fullName>
    </submittedName>
</protein>
<keyword evidence="1" id="KW-0472">Membrane</keyword>
<feature type="transmembrane region" description="Helical" evidence="1">
    <location>
        <begin position="53"/>
        <end position="72"/>
    </location>
</feature>
<comment type="caution">
    <text evidence="2">The sequence shown here is derived from an EMBL/GenBank/DDBJ whole genome shotgun (WGS) entry which is preliminary data.</text>
</comment>
<keyword evidence="3" id="KW-1185">Reference proteome</keyword>
<feature type="transmembrane region" description="Helical" evidence="1">
    <location>
        <begin position="117"/>
        <end position="137"/>
    </location>
</feature>
<evidence type="ECO:0000313" key="2">
    <source>
        <dbReference type="EMBL" id="MBB4963143.1"/>
    </source>
</evidence>